<dbReference type="Proteomes" id="UP000502196">
    <property type="component" value="Chromosome"/>
</dbReference>
<evidence type="ECO:0000256" key="4">
    <source>
        <dbReference type="ARBA" id="ARBA00023163"/>
    </source>
</evidence>
<protein>
    <submittedName>
        <fullName evidence="8">PAS domain S-box-containing protein</fullName>
    </submittedName>
</protein>
<dbReference type="InterPro" id="IPR027417">
    <property type="entry name" value="P-loop_NTPase"/>
</dbReference>
<accession>A0A6F9EHJ4</accession>
<dbReference type="PROSITE" id="PS00688">
    <property type="entry name" value="SIGMA54_INTERACT_3"/>
    <property type="match status" value="1"/>
</dbReference>
<dbReference type="SMART" id="SM00382">
    <property type="entry name" value="AAA"/>
    <property type="match status" value="1"/>
</dbReference>
<dbReference type="SUPFAM" id="SSF52540">
    <property type="entry name" value="P-loop containing nucleoside triphosphate hydrolases"/>
    <property type="match status" value="1"/>
</dbReference>
<dbReference type="InterPro" id="IPR025662">
    <property type="entry name" value="Sigma_54_int_dom_ATP-bd_1"/>
</dbReference>
<dbReference type="RefSeq" id="WP_170086528.1">
    <property type="nucleotide sequence ID" value="NZ_CP047972.1"/>
</dbReference>
<evidence type="ECO:0000313" key="9">
    <source>
        <dbReference type="Proteomes" id="UP000502196"/>
    </source>
</evidence>
<dbReference type="Gene3D" id="1.10.8.60">
    <property type="match status" value="1"/>
</dbReference>
<dbReference type="Gene3D" id="1.10.10.60">
    <property type="entry name" value="Homeodomain-like"/>
    <property type="match status" value="1"/>
</dbReference>
<sequence>MDNDKFFSKRGVLVSKSSRQPSHRLDSIVTTHPLEWLQAIIASINDGILVIDSAGIVRMVNPEYTKITGVRPDEIIGRPLLDVRPGAQLVSVLQDGHSRSGVFRSEGGVEYVVDMAPIVIDGKVVGAVSISKAMTEVHALYQQLKKHKEKVDILEKTIGSMAKARYTFEDIIGKEGGLRTTVTMARKAAETDLPVLITGESGTGKELFAQAIHNKSTRANGPFVPVNCSAIPNELLESELFGYEEGAFTAAKRGGKVGLFELADHGTIFLDEIGDLSYHLQAKLLRVLQEKTVRRVGGTQERTVNLRIIAATNKNLDQLIRKSRFREDLYYRLSVVNLHIPPLRERKEDLLPLIYFFLGNSTVESGKPCYSISEEAINVLQSYDWPGNVRELKNAIEYATCMANDWTITVEDLPGTVPRTPKMTKKPSSTLKAKIRELELETIRATIEKYGNSTEAKKRAAQELGISLATLYNKMNNSPKS</sequence>
<dbReference type="GO" id="GO:0005524">
    <property type="term" value="F:ATP binding"/>
    <property type="evidence" value="ECO:0007669"/>
    <property type="project" value="UniProtKB-KW"/>
</dbReference>
<dbReference type="AlphaFoldDB" id="A0A6F9EHJ4"/>
<keyword evidence="5" id="KW-0175">Coiled coil</keyword>
<evidence type="ECO:0000256" key="3">
    <source>
        <dbReference type="ARBA" id="ARBA00023015"/>
    </source>
</evidence>
<dbReference type="CDD" id="cd00130">
    <property type="entry name" value="PAS"/>
    <property type="match status" value="1"/>
</dbReference>
<dbReference type="CDD" id="cd00009">
    <property type="entry name" value="AAA"/>
    <property type="match status" value="1"/>
</dbReference>
<dbReference type="PROSITE" id="PS50045">
    <property type="entry name" value="SIGMA54_INTERACT_4"/>
    <property type="match status" value="1"/>
</dbReference>
<dbReference type="FunFam" id="3.40.50.300:FF:000006">
    <property type="entry name" value="DNA-binding transcriptional regulator NtrC"/>
    <property type="match status" value="1"/>
</dbReference>
<evidence type="ECO:0000256" key="5">
    <source>
        <dbReference type="SAM" id="Coils"/>
    </source>
</evidence>
<evidence type="ECO:0000259" key="7">
    <source>
        <dbReference type="PROSITE" id="PS50112"/>
    </source>
</evidence>
<dbReference type="EMBL" id="LR792683">
    <property type="protein sequence ID" value="CAB3396050.1"/>
    <property type="molecule type" value="Genomic_DNA"/>
</dbReference>
<dbReference type="InterPro" id="IPR002078">
    <property type="entry name" value="Sigma_54_int"/>
</dbReference>
<feature type="domain" description="Sigma-54 factor interaction" evidence="6">
    <location>
        <begin position="171"/>
        <end position="401"/>
    </location>
</feature>
<evidence type="ECO:0000259" key="6">
    <source>
        <dbReference type="PROSITE" id="PS50045"/>
    </source>
</evidence>
<dbReference type="Pfam" id="PF00158">
    <property type="entry name" value="Sigma54_activat"/>
    <property type="match status" value="1"/>
</dbReference>
<dbReference type="NCBIfam" id="TIGR00229">
    <property type="entry name" value="sensory_box"/>
    <property type="match status" value="1"/>
</dbReference>
<dbReference type="Pfam" id="PF25601">
    <property type="entry name" value="AAA_lid_14"/>
    <property type="match status" value="1"/>
</dbReference>
<dbReference type="InterPro" id="IPR000014">
    <property type="entry name" value="PAS"/>
</dbReference>
<dbReference type="PANTHER" id="PTHR32071:SF57">
    <property type="entry name" value="C4-DICARBOXYLATE TRANSPORT TRANSCRIPTIONAL REGULATORY PROTEIN DCTD"/>
    <property type="match status" value="1"/>
</dbReference>
<keyword evidence="3" id="KW-0805">Transcription regulation</keyword>
<name>A0A6F9EHJ4_9BACL</name>
<dbReference type="InterPro" id="IPR002197">
    <property type="entry name" value="HTH_Fis"/>
</dbReference>
<evidence type="ECO:0000256" key="1">
    <source>
        <dbReference type="ARBA" id="ARBA00022741"/>
    </source>
</evidence>
<dbReference type="InterPro" id="IPR025944">
    <property type="entry name" value="Sigma_54_int_dom_CS"/>
</dbReference>
<keyword evidence="2" id="KW-0067">ATP-binding</keyword>
<dbReference type="GO" id="GO:0006355">
    <property type="term" value="P:regulation of DNA-templated transcription"/>
    <property type="evidence" value="ECO:0007669"/>
    <property type="project" value="InterPro"/>
</dbReference>
<reference evidence="8 9" key="1">
    <citation type="submission" date="2020-04" db="EMBL/GenBank/DDBJ databases">
        <authorList>
            <person name="Hogendoorn C."/>
        </authorList>
    </citation>
    <scope>NUCLEOTIDE SEQUENCE [LARGE SCALE GENOMIC DNA]</scope>
    <source>
        <strain evidence="8">COOX1</strain>
    </source>
</reference>
<dbReference type="Gene3D" id="3.30.450.20">
    <property type="entry name" value="PAS domain"/>
    <property type="match status" value="1"/>
</dbReference>
<dbReference type="Pfam" id="PF02954">
    <property type="entry name" value="HTH_8"/>
    <property type="match status" value="1"/>
</dbReference>
<dbReference type="PROSITE" id="PS00675">
    <property type="entry name" value="SIGMA54_INTERACT_1"/>
    <property type="match status" value="1"/>
</dbReference>
<dbReference type="GO" id="GO:0043565">
    <property type="term" value="F:sequence-specific DNA binding"/>
    <property type="evidence" value="ECO:0007669"/>
    <property type="project" value="InterPro"/>
</dbReference>
<organism evidence="8 9">
    <name type="scientific">Kyrpidia spormannii</name>
    <dbReference type="NCBI Taxonomy" id="2055160"/>
    <lineage>
        <taxon>Bacteria</taxon>
        <taxon>Bacillati</taxon>
        <taxon>Bacillota</taxon>
        <taxon>Bacilli</taxon>
        <taxon>Bacillales</taxon>
        <taxon>Alicyclobacillaceae</taxon>
        <taxon>Kyrpidia</taxon>
    </lineage>
</organism>
<evidence type="ECO:0000256" key="2">
    <source>
        <dbReference type="ARBA" id="ARBA00022840"/>
    </source>
</evidence>
<dbReference type="InterPro" id="IPR035965">
    <property type="entry name" value="PAS-like_dom_sf"/>
</dbReference>
<dbReference type="InterPro" id="IPR058031">
    <property type="entry name" value="AAA_lid_NorR"/>
</dbReference>
<gene>
    <name evidence="8" type="ORF">COOX1_3296</name>
</gene>
<dbReference type="InterPro" id="IPR013767">
    <property type="entry name" value="PAS_fold"/>
</dbReference>
<dbReference type="InterPro" id="IPR003593">
    <property type="entry name" value="AAA+_ATPase"/>
</dbReference>
<feature type="coiled-coil region" evidence="5">
    <location>
        <begin position="130"/>
        <end position="157"/>
    </location>
</feature>
<keyword evidence="1" id="KW-0547">Nucleotide-binding</keyword>
<dbReference type="Gene3D" id="3.40.50.300">
    <property type="entry name" value="P-loop containing nucleotide triphosphate hydrolases"/>
    <property type="match status" value="1"/>
</dbReference>
<dbReference type="PANTHER" id="PTHR32071">
    <property type="entry name" value="TRANSCRIPTIONAL REGULATORY PROTEIN"/>
    <property type="match status" value="1"/>
</dbReference>
<dbReference type="PROSITE" id="PS50112">
    <property type="entry name" value="PAS"/>
    <property type="match status" value="1"/>
</dbReference>
<feature type="domain" description="PAS" evidence="7">
    <location>
        <begin position="33"/>
        <end position="81"/>
    </location>
</feature>
<dbReference type="InterPro" id="IPR009057">
    <property type="entry name" value="Homeodomain-like_sf"/>
</dbReference>
<keyword evidence="4" id="KW-0804">Transcription</keyword>
<dbReference type="SUPFAM" id="SSF46689">
    <property type="entry name" value="Homeodomain-like"/>
    <property type="match status" value="1"/>
</dbReference>
<dbReference type="Pfam" id="PF00989">
    <property type="entry name" value="PAS"/>
    <property type="match status" value="1"/>
</dbReference>
<proteinExistence type="predicted"/>
<evidence type="ECO:0000313" key="8">
    <source>
        <dbReference type="EMBL" id="CAB3396050.1"/>
    </source>
</evidence>
<dbReference type="SUPFAM" id="SSF55785">
    <property type="entry name" value="PYP-like sensor domain (PAS domain)"/>
    <property type="match status" value="1"/>
</dbReference>
<dbReference type="SMART" id="SM00091">
    <property type="entry name" value="PAS"/>
    <property type="match status" value="1"/>
</dbReference>